<dbReference type="GO" id="GO:0008270">
    <property type="term" value="F:zinc ion binding"/>
    <property type="evidence" value="ECO:0007669"/>
    <property type="project" value="InterPro"/>
</dbReference>
<dbReference type="EMBL" id="MCGR01000019">
    <property type="protein sequence ID" value="ORY83527.1"/>
    <property type="molecule type" value="Genomic_DNA"/>
</dbReference>
<keyword evidence="5" id="KW-0804">Transcription</keyword>
<feature type="compositionally biased region" description="Low complexity" evidence="7">
    <location>
        <begin position="820"/>
        <end position="830"/>
    </location>
</feature>
<dbReference type="InterPro" id="IPR007219">
    <property type="entry name" value="XnlR_reg_dom"/>
</dbReference>
<evidence type="ECO:0000256" key="6">
    <source>
        <dbReference type="ARBA" id="ARBA00023242"/>
    </source>
</evidence>
<feature type="region of interest" description="Disordered" evidence="7">
    <location>
        <begin position="221"/>
        <end position="307"/>
    </location>
</feature>
<dbReference type="CDD" id="cd00067">
    <property type="entry name" value="GAL4"/>
    <property type="match status" value="1"/>
</dbReference>
<protein>
    <submittedName>
        <fullName evidence="9">Fungal-specific transcription factor domain-domain-containing protein</fullName>
    </submittedName>
</protein>
<evidence type="ECO:0000259" key="8">
    <source>
        <dbReference type="PROSITE" id="PS50048"/>
    </source>
</evidence>
<dbReference type="PROSITE" id="PS00463">
    <property type="entry name" value="ZN2_CY6_FUNGAL_1"/>
    <property type="match status" value="1"/>
</dbReference>
<dbReference type="PANTHER" id="PTHR31845">
    <property type="entry name" value="FINGER DOMAIN PROTEIN, PUTATIVE-RELATED"/>
    <property type="match status" value="1"/>
</dbReference>
<dbReference type="GO" id="GO:0000981">
    <property type="term" value="F:DNA-binding transcription factor activity, RNA polymerase II-specific"/>
    <property type="evidence" value="ECO:0007669"/>
    <property type="project" value="InterPro"/>
</dbReference>
<dbReference type="GO" id="GO:0000976">
    <property type="term" value="F:transcription cis-regulatory region binding"/>
    <property type="evidence" value="ECO:0007669"/>
    <property type="project" value="TreeGrafter"/>
</dbReference>
<keyword evidence="3" id="KW-0805">Transcription regulation</keyword>
<dbReference type="OrthoDB" id="3429912at2759"/>
<evidence type="ECO:0000313" key="10">
    <source>
        <dbReference type="Proteomes" id="UP000193467"/>
    </source>
</evidence>
<feature type="compositionally biased region" description="Low complexity" evidence="7">
    <location>
        <begin position="78"/>
        <end position="91"/>
    </location>
</feature>
<dbReference type="GO" id="GO:0005634">
    <property type="term" value="C:nucleus"/>
    <property type="evidence" value="ECO:0007669"/>
    <property type="project" value="UniProtKB-SubCell"/>
</dbReference>
<gene>
    <name evidence="9" type="ORF">BCR35DRAFT_303388</name>
</gene>
<evidence type="ECO:0000256" key="7">
    <source>
        <dbReference type="SAM" id="MobiDB-lite"/>
    </source>
</evidence>
<feature type="region of interest" description="Disordered" evidence="7">
    <location>
        <begin position="1"/>
        <end position="139"/>
    </location>
</feature>
<feature type="domain" description="Zn(2)-C6 fungal-type" evidence="8">
    <location>
        <begin position="140"/>
        <end position="171"/>
    </location>
</feature>
<sequence length="944" mass="102492">MSHSPHPHTQGNPYHLPPAPRSTDPRFFSNSPQPGQVYAGSSAFSSNGGARLSPGESEQDYAQHWSTNAAGEAPASTAGRANGKGKAAAIKVKNDLDDDDFGASENDTADGQPPGGGTGGEGGEPDGGEVKKKSTRGSRACQVCRKLKMRCVGADDPPCKRCRTQGHECIFEESQRGRRSNRKTDMMAKSLKKMEATLETVLKSISNPGLLASSGGLMSDPSLRQVAGPVDSGPGGAEGRGDVHVGVPGDHGQPSILTGLGDGGRYEIGGGSGRPDSGPRPVEWSGVRAEREGRDDSPRLHSLPDNTLNPLGLLAEASLQNTRKRPVTMTDVLETANGLTDTDERELKRSRLGMGNPSYFQPGPMNILPLRRIVIEQRMPPALLEEKIVTVDEVVELFAIFFEHCHRQCPFLDADIHTPAATGSRSPFLFTCICTVAARYYTKRTDDLYRKCLRVAKRIAFDVMTKGFKSTEICQGFLLLCHWNQPAERFEEERTYQFSGIAIRMATDLNLHRKTLAVLPDDVSEETRTLYQREIMNRERTWMYSFICDRSVSTQMGKPYSIPKEDYIIRSAKTWFSQPGSQRSDSGLSAMVEMHRIVGRIIDTLYSDTRSVSGLNAHLDYPLLMRAFLGQLDQWRSDWTDSIALDPIRNNMRGQPAGAPASAAESLALTHNVQMAEFYHAYYRLFLLSFAVQHALDQPESGVDLPAYCVLCFESASKMIGIARDFLGPNGILRYAMDSTFVYLSYSATFLLKLISPTFSHIIEEETAMRLVRDVAETFERSAVDDAHTPALYASFLRTLIDNKLHGTRTVPGSRAGTRPGSPVAGGSAAAGPHGHGMEAFLKSRANSVGPLEGVLGGEPGTEAGEQAFDSMAMDSMLANGGFWDNMLMPGFGGPLAALSGGTGTMLGNLADPWSVTPLHSRPGSPTSFAHAFPTFDFAVPPST</sequence>
<dbReference type="SMART" id="SM00066">
    <property type="entry name" value="GAL4"/>
    <property type="match status" value="1"/>
</dbReference>
<dbReference type="Pfam" id="PF04082">
    <property type="entry name" value="Fungal_trans"/>
    <property type="match status" value="1"/>
</dbReference>
<dbReference type="PROSITE" id="PS50048">
    <property type="entry name" value="ZN2_CY6_FUNGAL_2"/>
    <property type="match status" value="1"/>
</dbReference>
<dbReference type="GO" id="GO:0006351">
    <property type="term" value="P:DNA-templated transcription"/>
    <property type="evidence" value="ECO:0007669"/>
    <property type="project" value="InterPro"/>
</dbReference>
<dbReference type="CDD" id="cd12148">
    <property type="entry name" value="fungal_TF_MHR"/>
    <property type="match status" value="1"/>
</dbReference>
<feature type="compositionally biased region" description="Low complexity" evidence="7">
    <location>
        <begin position="39"/>
        <end position="50"/>
    </location>
</feature>
<keyword evidence="6" id="KW-0539">Nucleus</keyword>
<dbReference type="Pfam" id="PF00172">
    <property type="entry name" value="Zn_clus"/>
    <property type="match status" value="1"/>
</dbReference>
<comment type="caution">
    <text evidence="9">The sequence shown here is derived from an EMBL/GenBank/DDBJ whole genome shotgun (WGS) entry which is preliminary data.</text>
</comment>
<accession>A0A1Y2FIU7</accession>
<comment type="subcellular location">
    <subcellularLocation>
        <location evidence="1">Nucleus</location>
    </subcellularLocation>
</comment>
<dbReference type="STRING" id="106004.A0A1Y2FIU7"/>
<evidence type="ECO:0000256" key="5">
    <source>
        <dbReference type="ARBA" id="ARBA00023163"/>
    </source>
</evidence>
<dbReference type="PANTHER" id="PTHR31845:SF19">
    <property type="entry name" value="TRANSCRIPTION FACTOR DOMAIN-CONTAINING PROTEIN"/>
    <property type="match status" value="1"/>
</dbReference>
<organism evidence="9 10">
    <name type="scientific">Leucosporidium creatinivorum</name>
    <dbReference type="NCBI Taxonomy" id="106004"/>
    <lineage>
        <taxon>Eukaryota</taxon>
        <taxon>Fungi</taxon>
        <taxon>Dikarya</taxon>
        <taxon>Basidiomycota</taxon>
        <taxon>Pucciniomycotina</taxon>
        <taxon>Microbotryomycetes</taxon>
        <taxon>Leucosporidiales</taxon>
        <taxon>Leucosporidium</taxon>
    </lineage>
</organism>
<keyword evidence="4" id="KW-0238">DNA-binding</keyword>
<evidence type="ECO:0000313" key="9">
    <source>
        <dbReference type="EMBL" id="ORY83527.1"/>
    </source>
</evidence>
<reference evidence="9 10" key="1">
    <citation type="submission" date="2016-07" db="EMBL/GenBank/DDBJ databases">
        <title>Pervasive Adenine N6-methylation of Active Genes in Fungi.</title>
        <authorList>
            <consortium name="DOE Joint Genome Institute"/>
            <person name="Mondo S.J."/>
            <person name="Dannebaum R.O."/>
            <person name="Kuo R.C."/>
            <person name="Labutti K."/>
            <person name="Haridas S."/>
            <person name="Kuo A."/>
            <person name="Salamov A."/>
            <person name="Ahrendt S.R."/>
            <person name="Lipzen A."/>
            <person name="Sullivan W."/>
            <person name="Andreopoulos W.B."/>
            <person name="Clum A."/>
            <person name="Lindquist E."/>
            <person name="Daum C."/>
            <person name="Ramamoorthy G.K."/>
            <person name="Gryganskyi A."/>
            <person name="Culley D."/>
            <person name="Magnuson J.K."/>
            <person name="James T.Y."/>
            <person name="O'Malley M.A."/>
            <person name="Stajich J.E."/>
            <person name="Spatafora J.W."/>
            <person name="Visel A."/>
            <person name="Grigoriev I.V."/>
        </authorList>
    </citation>
    <scope>NUCLEOTIDE SEQUENCE [LARGE SCALE GENOMIC DNA]</scope>
    <source>
        <strain evidence="9 10">62-1032</strain>
    </source>
</reference>
<feature type="region of interest" description="Disordered" evidence="7">
    <location>
        <begin position="808"/>
        <end position="830"/>
    </location>
</feature>
<dbReference type="InterPro" id="IPR001138">
    <property type="entry name" value="Zn2Cys6_DnaBD"/>
</dbReference>
<evidence type="ECO:0000256" key="4">
    <source>
        <dbReference type="ARBA" id="ARBA00023125"/>
    </source>
</evidence>
<dbReference type="SUPFAM" id="SSF57701">
    <property type="entry name" value="Zn2/Cys6 DNA-binding domain"/>
    <property type="match status" value="1"/>
</dbReference>
<dbReference type="InterPro" id="IPR036864">
    <property type="entry name" value="Zn2-C6_fun-type_DNA-bd_sf"/>
</dbReference>
<dbReference type="SMART" id="SM00906">
    <property type="entry name" value="Fungal_trans"/>
    <property type="match status" value="1"/>
</dbReference>
<keyword evidence="10" id="KW-1185">Reference proteome</keyword>
<keyword evidence="2" id="KW-0479">Metal-binding</keyword>
<evidence type="ECO:0000256" key="1">
    <source>
        <dbReference type="ARBA" id="ARBA00004123"/>
    </source>
</evidence>
<dbReference type="InParanoid" id="A0A1Y2FIU7"/>
<dbReference type="InterPro" id="IPR051089">
    <property type="entry name" value="prtT"/>
</dbReference>
<evidence type="ECO:0000256" key="2">
    <source>
        <dbReference type="ARBA" id="ARBA00022723"/>
    </source>
</evidence>
<feature type="compositionally biased region" description="Polar residues" evidence="7">
    <location>
        <begin position="1"/>
        <end position="12"/>
    </location>
</feature>
<dbReference type="Gene3D" id="4.10.240.10">
    <property type="entry name" value="Zn(2)-C6 fungal-type DNA-binding domain"/>
    <property type="match status" value="1"/>
</dbReference>
<feature type="compositionally biased region" description="Gly residues" evidence="7">
    <location>
        <begin position="113"/>
        <end position="122"/>
    </location>
</feature>
<feature type="compositionally biased region" description="Basic and acidic residues" evidence="7">
    <location>
        <begin position="288"/>
        <end position="299"/>
    </location>
</feature>
<feature type="compositionally biased region" description="Gly residues" evidence="7">
    <location>
        <begin position="260"/>
        <end position="273"/>
    </location>
</feature>
<dbReference type="Proteomes" id="UP000193467">
    <property type="component" value="Unassembled WGS sequence"/>
</dbReference>
<dbReference type="AlphaFoldDB" id="A0A1Y2FIU7"/>
<name>A0A1Y2FIU7_9BASI</name>
<evidence type="ECO:0000256" key="3">
    <source>
        <dbReference type="ARBA" id="ARBA00023015"/>
    </source>
</evidence>
<proteinExistence type="predicted"/>